<dbReference type="EMBL" id="LT670849">
    <property type="protein sequence ID" value="SHN83586.1"/>
    <property type="molecule type" value="Genomic_DNA"/>
</dbReference>
<keyword evidence="1" id="KW-1133">Transmembrane helix</keyword>
<proteinExistence type="predicted"/>
<organism evidence="2 3">
    <name type="scientific">Bradyrhizobium erythrophlei</name>
    <dbReference type="NCBI Taxonomy" id="1437360"/>
    <lineage>
        <taxon>Bacteria</taxon>
        <taxon>Pseudomonadati</taxon>
        <taxon>Pseudomonadota</taxon>
        <taxon>Alphaproteobacteria</taxon>
        <taxon>Hyphomicrobiales</taxon>
        <taxon>Nitrobacteraceae</taxon>
        <taxon>Bradyrhizobium</taxon>
    </lineage>
</organism>
<feature type="transmembrane region" description="Helical" evidence="1">
    <location>
        <begin position="72"/>
        <end position="92"/>
    </location>
</feature>
<keyword evidence="1" id="KW-0812">Transmembrane</keyword>
<evidence type="ECO:0000313" key="3">
    <source>
        <dbReference type="Proteomes" id="UP000184096"/>
    </source>
</evidence>
<name>A0A1M7UL04_9BRAD</name>
<keyword evidence="3" id="KW-1185">Reference proteome</keyword>
<dbReference type="Proteomes" id="UP000184096">
    <property type="component" value="Chromosome I"/>
</dbReference>
<evidence type="ECO:0000313" key="2">
    <source>
        <dbReference type="EMBL" id="SHN83586.1"/>
    </source>
</evidence>
<dbReference type="AlphaFoldDB" id="A0A1M7UL04"/>
<feature type="transmembrane region" description="Helical" evidence="1">
    <location>
        <begin position="40"/>
        <end position="60"/>
    </location>
</feature>
<gene>
    <name evidence="2" type="ORF">SAMN05444170_5556</name>
</gene>
<accession>A0A1M7UL04</accession>
<feature type="transmembrane region" description="Helical" evidence="1">
    <location>
        <begin position="98"/>
        <end position="118"/>
    </location>
</feature>
<feature type="transmembrane region" description="Helical" evidence="1">
    <location>
        <begin position="7"/>
        <end position="34"/>
    </location>
</feature>
<evidence type="ECO:0000256" key="1">
    <source>
        <dbReference type="SAM" id="Phobius"/>
    </source>
</evidence>
<keyword evidence="1" id="KW-0472">Membrane</keyword>
<protein>
    <submittedName>
        <fullName evidence="2">Uncharacterized protein</fullName>
    </submittedName>
</protein>
<reference evidence="3" key="1">
    <citation type="submission" date="2016-11" db="EMBL/GenBank/DDBJ databases">
        <authorList>
            <person name="Varghese N."/>
            <person name="Submissions S."/>
        </authorList>
    </citation>
    <scope>NUCLEOTIDE SEQUENCE [LARGE SCALE GENOMIC DNA]</scope>
    <source>
        <strain evidence="3">GAS401</strain>
    </source>
</reference>
<sequence>MDSRLYFTIVAVLGALYGIAFVLFPSATLALYGISGTSAAFTTQYFGAALLSIGAIAWYGRDFKDWGAVRGVLIGGLVGYVVGLLVTLWGLSQSLLNSMGWSSAAVYVLLIIGTVWCLRGKTA</sequence>